<dbReference type="Proteomes" id="UP000479000">
    <property type="component" value="Unassembled WGS sequence"/>
</dbReference>
<accession>A0A6H5GST7</accession>
<keyword evidence="2" id="KW-1185">Reference proteome</keyword>
<name>A0A6H5GST7_9HEMI</name>
<sequence length="152" mass="16442">VDTSVDDVVGDLGPSFTASTETCKGHIVQLAGRDLKASDMAHVIILMLKSRSVDFWLETEGAKDKNADPAHVPTPWNIENLVQAAKELVSLFLSRHLTILVPLLGGGRALPGQPWLSGEKPTSRTGVYLTLLVINQAITPWTDSGPHNLVRQ</sequence>
<dbReference type="EMBL" id="CADCXU010017060">
    <property type="protein sequence ID" value="CAB0005985.1"/>
    <property type="molecule type" value="Genomic_DNA"/>
</dbReference>
<evidence type="ECO:0000313" key="1">
    <source>
        <dbReference type="EMBL" id="CAB0005985.1"/>
    </source>
</evidence>
<reference evidence="1 2" key="1">
    <citation type="submission" date="2020-02" db="EMBL/GenBank/DDBJ databases">
        <authorList>
            <person name="Ferguson B K."/>
        </authorList>
    </citation>
    <scope>NUCLEOTIDE SEQUENCE [LARGE SCALE GENOMIC DNA]</scope>
</reference>
<organism evidence="1 2">
    <name type="scientific">Nesidiocoris tenuis</name>
    <dbReference type="NCBI Taxonomy" id="355587"/>
    <lineage>
        <taxon>Eukaryota</taxon>
        <taxon>Metazoa</taxon>
        <taxon>Ecdysozoa</taxon>
        <taxon>Arthropoda</taxon>
        <taxon>Hexapoda</taxon>
        <taxon>Insecta</taxon>
        <taxon>Pterygota</taxon>
        <taxon>Neoptera</taxon>
        <taxon>Paraneoptera</taxon>
        <taxon>Hemiptera</taxon>
        <taxon>Heteroptera</taxon>
        <taxon>Panheteroptera</taxon>
        <taxon>Cimicomorpha</taxon>
        <taxon>Miridae</taxon>
        <taxon>Dicyphina</taxon>
        <taxon>Nesidiocoris</taxon>
    </lineage>
</organism>
<proteinExistence type="predicted"/>
<gene>
    <name evidence="1" type="ORF">NTEN_LOCUS11462</name>
</gene>
<dbReference type="AlphaFoldDB" id="A0A6H5GST7"/>
<protein>
    <submittedName>
        <fullName evidence="1">Uncharacterized protein</fullName>
    </submittedName>
</protein>
<evidence type="ECO:0000313" key="2">
    <source>
        <dbReference type="Proteomes" id="UP000479000"/>
    </source>
</evidence>
<dbReference type="OrthoDB" id="1933107at2759"/>
<feature type="non-terminal residue" evidence="1">
    <location>
        <position position="1"/>
    </location>
</feature>